<dbReference type="Proteomes" id="UP000195897">
    <property type="component" value="Unassembled WGS sequence"/>
</dbReference>
<proteinExistence type="predicted"/>
<dbReference type="SUPFAM" id="SSF117987">
    <property type="entry name" value="CRISPR-associated protein"/>
    <property type="match status" value="2"/>
</dbReference>
<dbReference type="NCBIfam" id="TIGR01907">
    <property type="entry name" value="casE_Cse3"/>
    <property type="match status" value="1"/>
</dbReference>
<organism evidence="1 2">
    <name type="scientific">Butyricicoccus pullicaecorum</name>
    <dbReference type="NCBI Taxonomy" id="501571"/>
    <lineage>
        <taxon>Bacteria</taxon>
        <taxon>Bacillati</taxon>
        <taxon>Bacillota</taxon>
        <taxon>Clostridia</taxon>
        <taxon>Eubacteriales</taxon>
        <taxon>Butyricicoccaceae</taxon>
        <taxon>Butyricicoccus</taxon>
    </lineage>
</organism>
<gene>
    <name evidence="1" type="ORF">B5F17_11465</name>
</gene>
<accession>A0A1Y4L8Q2</accession>
<dbReference type="CDD" id="cd09727">
    <property type="entry name" value="Cas6_I-E"/>
    <property type="match status" value="1"/>
</dbReference>
<sequence length="204" mass="23784">MYLTKIDLLPHHRDIQRRLGDCQQFHQMIMGLFESDRKDAQVLYRVRQDRNALAVYLYSSRPVNRDRVLPGMHFCGQRDLTPWLESMQQGQVWHFDLLASPTKKVAQDGRKNSQRCILRTLDERIAWLARKGVQNGFQLLNCQELEGGQLTGRHTQERGGRMYLDQYHYQGTLQIIDIRQFQKAIQEGIGPGKSYGLGMLLLNQ</sequence>
<dbReference type="Pfam" id="PF08798">
    <property type="entry name" value="CRISPR_assoc"/>
    <property type="match status" value="1"/>
</dbReference>
<comment type="caution">
    <text evidence="1">The sequence shown here is derived from an EMBL/GenBank/DDBJ whole genome shotgun (WGS) entry which is preliminary data.</text>
</comment>
<protein>
    <submittedName>
        <fullName evidence="1">Type I-E CRISPR-associated protein Cas6/Cse3/CasE</fullName>
    </submittedName>
</protein>
<dbReference type="SMART" id="SM01101">
    <property type="entry name" value="CRISPR_assoc"/>
    <property type="match status" value="1"/>
</dbReference>
<dbReference type="InterPro" id="IPR010179">
    <property type="entry name" value="CRISPR-assoc_prot_Cse3"/>
</dbReference>
<evidence type="ECO:0000313" key="2">
    <source>
        <dbReference type="Proteomes" id="UP000195897"/>
    </source>
</evidence>
<dbReference type="EMBL" id="NFKK01000016">
    <property type="protein sequence ID" value="OUP51859.1"/>
    <property type="molecule type" value="Genomic_DNA"/>
</dbReference>
<dbReference type="RefSeq" id="WP_087373982.1">
    <property type="nucleotide sequence ID" value="NZ_NFKK01000016.1"/>
</dbReference>
<reference evidence="2" key="1">
    <citation type="submission" date="2017-04" db="EMBL/GenBank/DDBJ databases">
        <title>Function of individual gut microbiota members based on whole genome sequencing of pure cultures obtained from chicken caecum.</title>
        <authorList>
            <person name="Medvecky M."/>
            <person name="Cejkova D."/>
            <person name="Polansky O."/>
            <person name="Karasova D."/>
            <person name="Kubasova T."/>
            <person name="Cizek A."/>
            <person name="Rychlik I."/>
        </authorList>
    </citation>
    <scope>NUCLEOTIDE SEQUENCE [LARGE SCALE GENOMIC DNA]</scope>
    <source>
        <strain evidence="2">An180</strain>
    </source>
</reference>
<dbReference type="Gene3D" id="3.30.70.1200">
    <property type="entry name" value="Crispr-associated protein, domain 1"/>
    <property type="match status" value="1"/>
</dbReference>
<dbReference type="Gene3D" id="3.30.70.1210">
    <property type="entry name" value="Crispr-associated protein, domain 2"/>
    <property type="match status" value="1"/>
</dbReference>
<name>A0A1Y4L8Q2_9FIRM</name>
<dbReference type="AlphaFoldDB" id="A0A1Y4L8Q2"/>
<evidence type="ECO:0000313" key="1">
    <source>
        <dbReference type="EMBL" id="OUP51859.1"/>
    </source>
</evidence>